<sequence>MWSTLSCLSGCGSRAGGVGGDGGGGGGVSSSSLDALHDPGSQTNSPGSKPLSVELEGERIGWSSLHVEADNVEMNDDHVENNHNTQQSPRRPVDTTDGDERHPNGPTEPPDEEKGADGGYGEQEVKLTVKHVETNELGRVEGEEVEHIEGVEDVKDAESRESR</sequence>
<feature type="region of interest" description="Disordered" evidence="1">
    <location>
        <begin position="136"/>
        <end position="163"/>
    </location>
</feature>
<evidence type="ECO:0000256" key="1">
    <source>
        <dbReference type="SAM" id="MobiDB-lite"/>
    </source>
</evidence>
<gene>
    <name evidence="2" type="ORF">PAXINDRAFT_18093</name>
</gene>
<accession>A0A0C9SZP1</accession>
<keyword evidence="3" id="KW-1185">Reference proteome</keyword>
<evidence type="ECO:0000313" key="2">
    <source>
        <dbReference type="EMBL" id="KIJ08800.1"/>
    </source>
</evidence>
<name>A0A0C9SZP1_PAXIN</name>
<organism evidence="2 3">
    <name type="scientific">Paxillus involutus ATCC 200175</name>
    <dbReference type="NCBI Taxonomy" id="664439"/>
    <lineage>
        <taxon>Eukaryota</taxon>
        <taxon>Fungi</taxon>
        <taxon>Dikarya</taxon>
        <taxon>Basidiomycota</taxon>
        <taxon>Agaricomycotina</taxon>
        <taxon>Agaricomycetes</taxon>
        <taxon>Agaricomycetidae</taxon>
        <taxon>Boletales</taxon>
        <taxon>Paxilineae</taxon>
        <taxon>Paxillaceae</taxon>
        <taxon>Paxillus</taxon>
    </lineage>
</organism>
<reference evidence="3" key="2">
    <citation type="submission" date="2015-01" db="EMBL/GenBank/DDBJ databases">
        <title>Evolutionary Origins and Diversification of the Mycorrhizal Mutualists.</title>
        <authorList>
            <consortium name="DOE Joint Genome Institute"/>
            <consortium name="Mycorrhizal Genomics Consortium"/>
            <person name="Kohler A."/>
            <person name="Kuo A."/>
            <person name="Nagy L.G."/>
            <person name="Floudas D."/>
            <person name="Copeland A."/>
            <person name="Barry K.W."/>
            <person name="Cichocki N."/>
            <person name="Veneault-Fourrey C."/>
            <person name="LaButti K."/>
            <person name="Lindquist E.A."/>
            <person name="Lipzen A."/>
            <person name="Lundell T."/>
            <person name="Morin E."/>
            <person name="Murat C."/>
            <person name="Riley R."/>
            <person name="Ohm R."/>
            <person name="Sun H."/>
            <person name="Tunlid A."/>
            <person name="Henrissat B."/>
            <person name="Grigoriev I.V."/>
            <person name="Hibbett D.S."/>
            <person name="Martin F."/>
        </authorList>
    </citation>
    <scope>NUCLEOTIDE SEQUENCE [LARGE SCALE GENOMIC DNA]</scope>
    <source>
        <strain evidence="3">ATCC 200175</strain>
    </source>
</reference>
<dbReference type="Proteomes" id="UP000053647">
    <property type="component" value="Unassembled WGS sequence"/>
</dbReference>
<dbReference type="AlphaFoldDB" id="A0A0C9SZP1"/>
<feature type="region of interest" description="Disordered" evidence="1">
    <location>
        <begin position="1"/>
        <end position="122"/>
    </location>
</feature>
<protein>
    <submittedName>
        <fullName evidence="2">Uncharacterized protein</fullName>
    </submittedName>
</protein>
<feature type="compositionally biased region" description="Basic and acidic residues" evidence="1">
    <location>
        <begin position="91"/>
        <end position="103"/>
    </location>
</feature>
<dbReference type="OrthoDB" id="2706288at2759"/>
<dbReference type="HOGENOM" id="CLU_1627614_0_0_1"/>
<dbReference type="EMBL" id="KN819554">
    <property type="protein sequence ID" value="KIJ08800.1"/>
    <property type="molecule type" value="Genomic_DNA"/>
</dbReference>
<proteinExistence type="predicted"/>
<reference evidence="2 3" key="1">
    <citation type="submission" date="2014-06" db="EMBL/GenBank/DDBJ databases">
        <authorList>
            <consortium name="DOE Joint Genome Institute"/>
            <person name="Kuo A."/>
            <person name="Kohler A."/>
            <person name="Nagy L.G."/>
            <person name="Floudas D."/>
            <person name="Copeland A."/>
            <person name="Barry K.W."/>
            <person name="Cichocki N."/>
            <person name="Veneault-Fourrey C."/>
            <person name="LaButti K."/>
            <person name="Lindquist E.A."/>
            <person name="Lipzen A."/>
            <person name="Lundell T."/>
            <person name="Morin E."/>
            <person name="Murat C."/>
            <person name="Sun H."/>
            <person name="Tunlid A."/>
            <person name="Henrissat B."/>
            <person name="Grigoriev I.V."/>
            <person name="Hibbett D.S."/>
            <person name="Martin F."/>
            <person name="Nordberg H.P."/>
            <person name="Cantor M.N."/>
            <person name="Hua S.X."/>
        </authorList>
    </citation>
    <scope>NUCLEOTIDE SEQUENCE [LARGE SCALE GENOMIC DNA]</scope>
    <source>
        <strain evidence="2 3">ATCC 200175</strain>
    </source>
</reference>
<evidence type="ECO:0000313" key="3">
    <source>
        <dbReference type="Proteomes" id="UP000053647"/>
    </source>
</evidence>
<feature type="compositionally biased region" description="Gly residues" evidence="1">
    <location>
        <begin position="13"/>
        <end position="28"/>
    </location>
</feature>